<dbReference type="InterPro" id="IPR056251">
    <property type="entry name" value="Arm_rpt_dom"/>
</dbReference>
<evidence type="ECO:0000313" key="3">
    <source>
        <dbReference type="Proteomes" id="UP001194696"/>
    </source>
</evidence>
<feature type="non-terminal residue" evidence="2">
    <location>
        <position position="266"/>
    </location>
</feature>
<proteinExistence type="predicted"/>
<feature type="domain" description="Arm-like repeat" evidence="1">
    <location>
        <begin position="97"/>
        <end position="266"/>
    </location>
</feature>
<evidence type="ECO:0000259" key="1">
    <source>
        <dbReference type="Pfam" id="PF23948"/>
    </source>
</evidence>
<reference evidence="2 3" key="1">
    <citation type="journal article" date="2020" name="Fungal Divers.">
        <title>Resolving the Mortierellaceae phylogeny through synthesis of multi-gene phylogenetics and phylogenomics.</title>
        <authorList>
            <person name="Vandepol N."/>
            <person name="Liber J."/>
            <person name="Desiro A."/>
            <person name="Na H."/>
            <person name="Kennedy M."/>
            <person name="Barry K."/>
            <person name="Grigoriev I.V."/>
            <person name="Miller A.N."/>
            <person name="O'Donnell K."/>
            <person name="Stajich J.E."/>
            <person name="Bonito G."/>
        </authorList>
    </citation>
    <scope>NUCLEOTIDE SEQUENCE [LARGE SCALE GENOMIC DNA]</scope>
    <source>
        <strain evidence="2 3">AD045</strain>
    </source>
</reference>
<evidence type="ECO:0000313" key="2">
    <source>
        <dbReference type="EMBL" id="KAG0274234.1"/>
    </source>
</evidence>
<sequence length="266" mass="29964">MSSSLPQDNLSSPNPSLRLNIFPENVARPTLKTSLLKPEVRINKTPQLVYCYSLLLKAQESPSSASVSDSFQDSPLDVEQRVWVQLINPILQDRYRWLVEQLVKAFAENQLKTSAVIEEIILVGPVLDREPYRRLLNCFISELKETTALDITLLRGLVQLVECAPPGYLVDDDLVRIATVLSNALSITHIGISDHPLHLTMSLARVLDVMVAGKVKDLNRDRDHHPMLQLLDGLKDSEDVVQRYEAVYAYQALQYAPDDETPLQVL</sequence>
<protein>
    <recommendedName>
        <fullName evidence="1">Arm-like repeat domain-containing protein</fullName>
    </recommendedName>
</protein>
<comment type="caution">
    <text evidence="2">The sequence shown here is derived from an EMBL/GenBank/DDBJ whole genome shotgun (WGS) entry which is preliminary data.</text>
</comment>
<organism evidence="2 3">
    <name type="scientific">Linnemannia gamsii</name>
    <dbReference type="NCBI Taxonomy" id="64522"/>
    <lineage>
        <taxon>Eukaryota</taxon>
        <taxon>Fungi</taxon>
        <taxon>Fungi incertae sedis</taxon>
        <taxon>Mucoromycota</taxon>
        <taxon>Mortierellomycotina</taxon>
        <taxon>Mortierellomycetes</taxon>
        <taxon>Mortierellales</taxon>
        <taxon>Mortierellaceae</taxon>
        <taxon>Linnemannia</taxon>
    </lineage>
</organism>
<dbReference type="Pfam" id="PF23948">
    <property type="entry name" value="ARM_5"/>
    <property type="match status" value="1"/>
</dbReference>
<dbReference type="Proteomes" id="UP001194696">
    <property type="component" value="Unassembled WGS sequence"/>
</dbReference>
<gene>
    <name evidence="2" type="ORF">BGZ96_004423</name>
</gene>
<accession>A0ABQ7JI59</accession>
<name>A0ABQ7JI59_9FUNG</name>
<keyword evidence="3" id="KW-1185">Reference proteome</keyword>
<dbReference type="EMBL" id="JAAAIM010002063">
    <property type="protein sequence ID" value="KAG0274234.1"/>
    <property type="molecule type" value="Genomic_DNA"/>
</dbReference>